<evidence type="ECO:0000256" key="9">
    <source>
        <dbReference type="ARBA" id="ARBA00023204"/>
    </source>
</evidence>
<sequence length="279" mass="30707">MASTDYQKIAHAIGYIRANHKQQPSLEDIAAQVHLSPYHFQRLFCRWAGVSPKRFLQALTLQHAKSLLKQPHATTMATSAELGLSSSSRLYDHFVQLNALTPLEYKQQGLGVLIDYGYHNTAFGPVFIGLTEKGICHLSFAQHYSPAELLAQLQAEWPQANFRANPVHTAAVVARIFNPPKNTDKPLSLWVRGTNFQINVWQALLRIPYGQVSSYGAIASQVHKPKAARAVGGAIGANPIAFIIPCHRVLQQSGGLGGFRWGEVTKHALLAKESAVMLD</sequence>
<gene>
    <name evidence="12" type="ORF">O0V09_04805</name>
</gene>
<evidence type="ECO:0000256" key="2">
    <source>
        <dbReference type="ARBA" id="ARBA00008711"/>
    </source>
</evidence>
<reference evidence="12 13" key="1">
    <citation type="submission" date="2022-12" db="EMBL/GenBank/DDBJ databases">
        <title>Dasania phycosphaerae sp. nov., isolated from particulate material of the south coast of Korea.</title>
        <authorList>
            <person name="Jiang Y."/>
        </authorList>
    </citation>
    <scope>NUCLEOTIDE SEQUENCE [LARGE SCALE GENOMIC DNA]</scope>
    <source>
        <strain evidence="12 13">GY-19</strain>
    </source>
</reference>
<dbReference type="InterPro" id="IPR014048">
    <property type="entry name" value="MethylDNA_cys_MeTrfase_DNA-bd"/>
</dbReference>
<dbReference type="SUPFAM" id="SSF46767">
    <property type="entry name" value="Methylated DNA-protein cysteine methyltransferase, C-terminal domain"/>
    <property type="match status" value="1"/>
</dbReference>
<feature type="domain" description="HTH araC/xylS-type" evidence="11">
    <location>
        <begin position="10"/>
        <end position="108"/>
    </location>
</feature>
<dbReference type="Gene3D" id="3.30.160.70">
    <property type="entry name" value="Methylated DNA-protein cysteine methyltransferase domain"/>
    <property type="match status" value="1"/>
</dbReference>
<evidence type="ECO:0000256" key="8">
    <source>
        <dbReference type="ARBA" id="ARBA00023163"/>
    </source>
</evidence>
<dbReference type="SUPFAM" id="SSF46689">
    <property type="entry name" value="Homeodomain-like"/>
    <property type="match status" value="1"/>
</dbReference>
<dbReference type="InterPro" id="IPR036217">
    <property type="entry name" value="MethylDNA_cys_MeTrfase_DNAb"/>
</dbReference>
<evidence type="ECO:0000256" key="4">
    <source>
        <dbReference type="ARBA" id="ARBA00022603"/>
    </source>
</evidence>
<evidence type="ECO:0000256" key="7">
    <source>
        <dbReference type="ARBA" id="ARBA00023015"/>
    </source>
</evidence>
<name>A0A9J6RJE0_9GAMM</name>
<dbReference type="PROSITE" id="PS01124">
    <property type="entry name" value="HTH_ARAC_FAMILY_2"/>
    <property type="match status" value="1"/>
</dbReference>
<dbReference type="InterPro" id="IPR036631">
    <property type="entry name" value="MGMT_N_sf"/>
</dbReference>
<evidence type="ECO:0000256" key="1">
    <source>
        <dbReference type="ARBA" id="ARBA00001286"/>
    </source>
</evidence>
<dbReference type="GO" id="GO:0043565">
    <property type="term" value="F:sequence-specific DNA binding"/>
    <property type="evidence" value="ECO:0007669"/>
    <property type="project" value="InterPro"/>
</dbReference>
<dbReference type="CDD" id="cd06445">
    <property type="entry name" value="ATase"/>
    <property type="match status" value="1"/>
</dbReference>
<dbReference type="PANTHER" id="PTHR10815:SF13">
    <property type="entry name" value="METHYLATED-DNA--PROTEIN-CYSTEINE METHYLTRANSFERASE"/>
    <property type="match status" value="1"/>
</dbReference>
<dbReference type="GO" id="GO:0003908">
    <property type="term" value="F:methylated-DNA-[protein]-cysteine S-methyltransferase activity"/>
    <property type="evidence" value="ECO:0007669"/>
    <property type="project" value="UniProtKB-EC"/>
</dbReference>
<accession>A0A9J6RJE0</accession>
<evidence type="ECO:0000256" key="5">
    <source>
        <dbReference type="ARBA" id="ARBA00022679"/>
    </source>
</evidence>
<dbReference type="InterPro" id="IPR009057">
    <property type="entry name" value="Homeodomain-like_sf"/>
</dbReference>
<evidence type="ECO:0000313" key="12">
    <source>
        <dbReference type="EMBL" id="MCZ0864506.1"/>
    </source>
</evidence>
<protein>
    <recommendedName>
        <fullName evidence="3">methylated-DNA--[protein]-cysteine S-methyltransferase</fullName>
        <ecNumber evidence="3">2.1.1.63</ecNumber>
    </recommendedName>
</protein>
<dbReference type="GO" id="GO:0032259">
    <property type="term" value="P:methylation"/>
    <property type="evidence" value="ECO:0007669"/>
    <property type="project" value="UniProtKB-KW"/>
</dbReference>
<comment type="catalytic activity">
    <reaction evidence="10">
        <text>a 6-O-methyl-2'-deoxyguanosine in DNA + L-cysteinyl-[protein] = S-methyl-L-cysteinyl-[protein] + a 2'-deoxyguanosine in DNA</text>
        <dbReference type="Rhea" id="RHEA:24000"/>
        <dbReference type="Rhea" id="RHEA-COMP:10131"/>
        <dbReference type="Rhea" id="RHEA-COMP:10132"/>
        <dbReference type="Rhea" id="RHEA-COMP:11367"/>
        <dbReference type="Rhea" id="RHEA-COMP:11368"/>
        <dbReference type="ChEBI" id="CHEBI:29950"/>
        <dbReference type="ChEBI" id="CHEBI:82612"/>
        <dbReference type="ChEBI" id="CHEBI:85445"/>
        <dbReference type="ChEBI" id="CHEBI:85448"/>
        <dbReference type="EC" id="2.1.1.63"/>
    </reaction>
</comment>
<comment type="similarity">
    <text evidence="2">Belongs to the MGMT family.</text>
</comment>
<dbReference type="EC" id="2.1.1.63" evidence="3"/>
<keyword evidence="4 12" id="KW-0489">Methyltransferase</keyword>
<dbReference type="Gene3D" id="1.10.10.60">
    <property type="entry name" value="Homeodomain-like"/>
    <property type="match status" value="1"/>
</dbReference>
<dbReference type="FunFam" id="1.10.10.10:FF:000214">
    <property type="entry name" value="Methylated-DNA--protein-cysteine methyltransferase"/>
    <property type="match status" value="1"/>
</dbReference>
<dbReference type="InterPro" id="IPR036388">
    <property type="entry name" value="WH-like_DNA-bd_sf"/>
</dbReference>
<evidence type="ECO:0000256" key="6">
    <source>
        <dbReference type="ARBA" id="ARBA00022763"/>
    </source>
</evidence>
<dbReference type="PANTHER" id="PTHR10815">
    <property type="entry name" value="METHYLATED-DNA--PROTEIN-CYSTEINE METHYLTRANSFERASE"/>
    <property type="match status" value="1"/>
</dbReference>
<dbReference type="Pfam" id="PF12833">
    <property type="entry name" value="HTH_18"/>
    <property type="match status" value="1"/>
</dbReference>
<dbReference type="AlphaFoldDB" id="A0A9J6RJE0"/>
<comment type="catalytic activity">
    <reaction evidence="1">
        <text>a 4-O-methyl-thymidine in DNA + L-cysteinyl-[protein] = a thymidine in DNA + S-methyl-L-cysteinyl-[protein]</text>
        <dbReference type="Rhea" id="RHEA:53428"/>
        <dbReference type="Rhea" id="RHEA-COMP:10131"/>
        <dbReference type="Rhea" id="RHEA-COMP:10132"/>
        <dbReference type="Rhea" id="RHEA-COMP:13555"/>
        <dbReference type="Rhea" id="RHEA-COMP:13556"/>
        <dbReference type="ChEBI" id="CHEBI:29950"/>
        <dbReference type="ChEBI" id="CHEBI:82612"/>
        <dbReference type="ChEBI" id="CHEBI:137386"/>
        <dbReference type="ChEBI" id="CHEBI:137387"/>
        <dbReference type="EC" id="2.1.1.63"/>
    </reaction>
</comment>
<dbReference type="GO" id="GO:0003700">
    <property type="term" value="F:DNA-binding transcription factor activity"/>
    <property type="evidence" value="ECO:0007669"/>
    <property type="project" value="InterPro"/>
</dbReference>
<evidence type="ECO:0000256" key="10">
    <source>
        <dbReference type="ARBA" id="ARBA00049348"/>
    </source>
</evidence>
<dbReference type="InterPro" id="IPR001497">
    <property type="entry name" value="MethylDNA_cys_MeTrfase_AS"/>
</dbReference>
<keyword evidence="13" id="KW-1185">Reference proteome</keyword>
<dbReference type="Gene3D" id="1.10.10.10">
    <property type="entry name" value="Winged helix-like DNA-binding domain superfamily/Winged helix DNA-binding domain"/>
    <property type="match status" value="1"/>
</dbReference>
<keyword evidence="6" id="KW-0227">DNA damage</keyword>
<dbReference type="PROSITE" id="PS00374">
    <property type="entry name" value="MGMT"/>
    <property type="match status" value="1"/>
</dbReference>
<organism evidence="12 13">
    <name type="scientific">Dasania phycosphaerae</name>
    <dbReference type="NCBI Taxonomy" id="2950436"/>
    <lineage>
        <taxon>Bacteria</taxon>
        <taxon>Pseudomonadati</taxon>
        <taxon>Pseudomonadota</taxon>
        <taxon>Gammaproteobacteria</taxon>
        <taxon>Cellvibrionales</taxon>
        <taxon>Spongiibacteraceae</taxon>
        <taxon>Dasania</taxon>
    </lineage>
</organism>
<evidence type="ECO:0000256" key="3">
    <source>
        <dbReference type="ARBA" id="ARBA00011918"/>
    </source>
</evidence>
<evidence type="ECO:0000259" key="11">
    <source>
        <dbReference type="PROSITE" id="PS01124"/>
    </source>
</evidence>
<evidence type="ECO:0000313" key="13">
    <source>
        <dbReference type="Proteomes" id="UP001069090"/>
    </source>
</evidence>
<keyword evidence="5 12" id="KW-0808">Transferase</keyword>
<proteinExistence type="inferred from homology"/>
<keyword evidence="8" id="KW-0804">Transcription</keyword>
<dbReference type="Proteomes" id="UP001069090">
    <property type="component" value="Unassembled WGS sequence"/>
</dbReference>
<dbReference type="Pfam" id="PF01035">
    <property type="entry name" value="DNA_binding_1"/>
    <property type="match status" value="1"/>
</dbReference>
<dbReference type="NCBIfam" id="TIGR00589">
    <property type="entry name" value="ogt"/>
    <property type="match status" value="1"/>
</dbReference>
<keyword evidence="7" id="KW-0805">Transcription regulation</keyword>
<comment type="caution">
    <text evidence="12">The sequence shown here is derived from an EMBL/GenBank/DDBJ whole genome shotgun (WGS) entry which is preliminary data.</text>
</comment>
<keyword evidence="9" id="KW-0234">DNA repair</keyword>
<dbReference type="InterPro" id="IPR018060">
    <property type="entry name" value="HTH_AraC"/>
</dbReference>
<dbReference type="GO" id="GO:0006281">
    <property type="term" value="P:DNA repair"/>
    <property type="evidence" value="ECO:0007669"/>
    <property type="project" value="UniProtKB-KW"/>
</dbReference>
<dbReference type="RefSeq" id="WP_258330661.1">
    <property type="nucleotide sequence ID" value="NZ_JAPTGG010000003.1"/>
</dbReference>
<dbReference type="SMART" id="SM00342">
    <property type="entry name" value="HTH_ARAC"/>
    <property type="match status" value="1"/>
</dbReference>
<dbReference type="SUPFAM" id="SSF53155">
    <property type="entry name" value="Methylated DNA-protein cysteine methyltransferase domain"/>
    <property type="match status" value="1"/>
</dbReference>
<dbReference type="EMBL" id="JAPTGG010000003">
    <property type="protein sequence ID" value="MCZ0864506.1"/>
    <property type="molecule type" value="Genomic_DNA"/>
</dbReference>